<organism evidence="6 7">
    <name type="scientific">Lacrimispora celerecrescens</name>
    <dbReference type="NCBI Taxonomy" id="29354"/>
    <lineage>
        <taxon>Bacteria</taxon>
        <taxon>Bacillati</taxon>
        <taxon>Bacillota</taxon>
        <taxon>Clostridia</taxon>
        <taxon>Lachnospirales</taxon>
        <taxon>Lachnospiraceae</taxon>
        <taxon>Lacrimispora</taxon>
    </lineage>
</organism>
<gene>
    <name evidence="6" type="ORF">IO98_04170</name>
</gene>
<dbReference type="OrthoDB" id="119203at2"/>
<dbReference type="PRINTS" id="PR00039">
    <property type="entry name" value="HTHLYSR"/>
</dbReference>
<dbReference type="AlphaFoldDB" id="A0A084JQL6"/>
<comment type="similarity">
    <text evidence="1">Belongs to the LysR transcriptional regulatory family.</text>
</comment>
<dbReference type="STRING" id="29354.IO98_04170"/>
<comment type="caution">
    <text evidence="6">The sequence shown here is derived from an EMBL/GenBank/DDBJ whole genome shotgun (WGS) entry which is preliminary data.</text>
</comment>
<dbReference type="PANTHER" id="PTHR30126">
    <property type="entry name" value="HTH-TYPE TRANSCRIPTIONAL REGULATOR"/>
    <property type="match status" value="1"/>
</dbReference>
<keyword evidence="2" id="KW-0805">Transcription regulation</keyword>
<evidence type="ECO:0000256" key="2">
    <source>
        <dbReference type="ARBA" id="ARBA00023015"/>
    </source>
</evidence>
<dbReference type="FunFam" id="1.10.10.10:FF:000001">
    <property type="entry name" value="LysR family transcriptional regulator"/>
    <property type="match status" value="1"/>
</dbReference>
<dbReference type="GO" id="GO:0003700">
    <property type="term" value="F:DNA-binding transcription factor activity"/>
    <property type="evidence" value="ECO:0007669"/>
    <property type="project" value="InterPro"/>
</dbReference>
<dbReference type="PANTHER" id="PTHR30126:SF40">
    <property type="entry name" value="HTH-TYPE TRANSCRIPTIONAL REGULATOR GLTR"/>
    <property type="match status" value="1"/>
</dbReference>
<dbReference type="InterPro" id="IPR036390">
    <property type="entry name" value="WH_DNA-bd_sf"/>
</dbReference>
<evidence type="ECO:0000313" key="6">
    <source>
        <dbReference type="EMBL" id="KEZ91250.1"/>
    </source>
</evidence>
<proteinExistence type="inferred from homology"/>
<dbReference type="InterPro" id="IPR036388">
    <property type="entry name" value="WH-like_DNA-bd_sf"/>
</dbReference>
<dbReference type="InterPro" id="IPR000847">
    <property type="entry name" value="LysR_HTH_N"/>
</dbReference>
<keyword evidence="7" id="KW-1185">Reference proteome</keyword>
<dbReference type="PROSITE" id="PS50931">
    <property type="entry name" value="HTH_LYSR"/>
    <property type="match status" value="1"/>
</dbReference>
<keyword evidence="3" id="KW-0238">DNA-binding</keyword>
<evidence type="ECO:0000313" key="7">
    <source>
        <dbReference type="Proteomes" id="UP000028525"/>
    </source>
</evidence>
<reference evidence="6 7" key="1">
    <citation type="submission" date="2014-07" db="EMBL/GenBank/DDBJ databases">
        <title>Draft genome of Clostridium celerecrescens 152B isolated from sediments associated with methane hydrate from Krishna Godavari basin.</title>
        <authorList>
            <person name="Honkalas V.S."/>
            <person name="Dabir A.P."/>
            <person name="Arora P."/>
            <person name="Dhakephalkar P.K."/>
        </authorList>
    </citation>
    <scope>NUCLEOTIDE SEQUENCE [LARGE SCALE GENOMIC DNA]</scope>
    <source>
        <strain evidence="6 7">152B</strain>
    </source>
</reference>
<dbReference type="GO" id="GO:0000976">
    <property type="term" value="F:transcription cis-regulatory region binding"/>
    <property type="evidence" value="ECO:0007669"/>
    <property type="project" value="TreeGrafter"/>
</dbReference>
<evidence type="ECO:0000256" key="4">
    <source>
        <dbReference type="ARBA" id="ARBA00023163"/>
    </source>
</evidence>
<dbReference type="Proteomes" id="UP000028525">
    <property type="component" value="Unassembled WGS sequence"/>
</dbReference>
<dbReference type="Pfam" id="PF00126">
    <property type="entry name" value="HTH_1"/>
    <property type="match status" value="1"/>
</dbReference>
<dbReference type="EMBL" id="JPME01000006">
    <property type="protein sequence ID" value="KEZ91250.1"/>
    <property type="molecule type" value="Genomic_DNA"/>
</dbReference>
<evidence type="ECO:0000259" key="5">
    <source>
        <dbReference type="PROSITE" id="PS50931"/>
    </source>
</evidence>
<dbReference type="Gene3D" id="1.10.10.10">
    <property type="entry name" value="Winged helix-like DNA-binding domain superfamily/Winged helix DNA-binding domain"/>
    <property type="match status" value="1"/>
</dbReference>
<dbReference type="RefSeq" id="WP_038278174.1">
    <property type="nucleotide sequence ID" value="NZ_JPME01000006.1"/>
</dbReference>
<dbReference type="CDD" id="cd05466">
    <property type="entry name" value="PBP2_LTTR_substrate"/>
    <property type="match status" value="1"/>
</dbReference>
<evidence type="ECO:0000256" key="1">
    <source>
        <dbReference type="ARBA" id="ARBA00009437"/>
    </source>
</evidence>
<keyword evidence="4" id="KW-0804">Transcription</keyword>
<dbReference type="SUPFAM" id="SSF46785">
    <property type="entry name" value="Winged helix' DNA-binding domain"/>
    <property type="match status" value="1"/>
</dbReference>
<name>A0A084JQL6_9FIRM</name>
<feature type="domain" description="HTH lysR-type" evidence="5">
    <location>
        <begin position="1"/>
        <end position="58"/>
    </location>
</feature>
<dbReference type="SUPFAM" id="SSF53850">
    <property type="entry name" value="Periplasmic binding protein-like II"/>
    <property type="match status" value="1"/>
</dbReference>
<evidence type="ECO:0000256" key="3">
    <source>
        <dbReference type="ARBA" id="ARBA00023125"/>
    </source>
</evidence>
<dbReference type="Pfam" id="PF03466">
    <property type="entry name" value="LysR_substrate"/>
    <property type="match status" value="1"/>
</dbReference>
<dbReference type="InterPro" id="IPR005119">
    <property type="entry name" value="LysR_subst-bd"/>
</dbReference>
<accession>A0A084JQL6</accession>
<sequence length="307" mass="35430">MELREIKTFLEVANQRSFCRAAEKLGYSQAAVTVQIKQLERELNVHLFDRIGKQTTLTHEGETFYEYAADVVKSLTHVKNILSESSELTGRLVIGTIESICSTLFPPLIQEFHRLYPQVNVSIVVDSPDALLTMMNHNTIDLVYFLDKRMYDSKWVKVMEQPENIIFAASKTHPFGMETDLTIDQVISQPMILTEKDASYRLMLEQYLAAYGKKVHPFLEIGNTEFIIKLLRSNAGISFLPEFTICKDIEEGTLMPLNMKDFHLQSWRQMVYHRDKWISREMKAFIELVQRMEQKCGGAAPPDIPKE</sequence>
<dbReference type="Gene3D" id="3.40.190.290">
    <property type="match status" value="1"/>
</dbReference>
<protein>
    <submittedName>
        <fullName evidence="6">LysR family transcriptional regulator</fullName>
    </submittedName>
</protein>